<organism evidence="2 3">
    <name type="scientific">Cephus cinctus</name>
    <name type="common">Wheat stem sawfly</name>
    <dbReference type="NCBI Taxonomy" id="211228"/>
    <lineage>
        <taxon>Eukaryota</taxon>
        <taxon>Metazoa</taxon>
        <taxon>Ecdysozoa</taxon>
        <taxon>Arthropoda</taxon>
        <taxon>Hexapoda</taxon>
        <taxon>Insecta</taxon>
        <taxon>Pterygota</taxon>
        <taxon>Neoptera</taxon>
        <taxon>Endopterygota</taxon>
        <taxon>Hymenoptera</taxon>
        <taxon>Cephoidea</taxon>
        <taxon>Cephidae</taxon>
        <taxon>Cephus</taxon>
    </lineage>
</organism>
<evidence type="ECO:0000256" key="1">
    <source>
        <dbReference type="SAM" id="MobiDB-lite"/>
    </source>
</evidence>
<feature type="region of interest" description="Disordered" evidence="1">
    <location>
        <begin position="226"/>
        <end position="245"/>
    </location>
</feature>
<dbReference type="RefSeq" id="XP_024944653.1">
    <property type="nucleotide sequence ID" value="XM_025088885.1"/>
</dbReference>
<sequence>MNGLVTTYQKDYVWLNKKTGISREDRSQQPQLTLNVPQCTCRCAIPGKAGKNLLDSQAGDSHEWSRLGPMGSLVDPKLYSVDQGKGIEKLEDSIIYLQKLQENYPYLYEVIEGSSRSEKRRRIERDRLLTTYQVDYCGAGEVPFGVSEFPNALQTEVTPGQKVGTADSGSRKKIRRNSNEVKSSKPRRKADVAADGPETGIPPWRSEYQDVIGKTGLAIMRYKLHQHGASSVGKSRGAKRLKRCP</sequence>
<accession>A0AAJ7RPG8</accession>
<gene>
    <name evidence="3" type="primary">LOC107271670</name>
</gene>
<dbReference type="KEGG" id="ccin:107271670"/>
<feature type="region of interest" description="Disordered" evidence="1">
    <location>
        <begin position="159"/>
        <end position="205"/>
    </location>
</feature>
<reference evidence="3" key="1">
    <citation type="submission" date="2025-08" db="UniProtKB">
        <authorList>
            <consortium name="RefSeq"/>
        </authorList>
    </citation>
    <scope>IDENTIFICATION</scope>
</reference>
<name>A0AAJ7RPG8_CEPCN</name>
<dbReference type="Proteomes" id="UP000694920">
    <property type="component" value="Unplaced"/>
</dbReference>
<proteinExistence type="predicted"/>
<feature type="compositionally biased region" description="Basic residues" evidence="1">
    <location>
        <begin position="236"/>
        <end position="245"/>
    </location>
</feature>
<evidence type="ECO:0000313" key="3">
    <source>
        <dbReference type="RefSeq" id="XP_024944653.1"/>
    </source>
</evidence>
<evidence type="ECO:0000313" key="2">
    <source>
        <dbReference type="Proteomes" id="UP000694920"/>
    </source>
</evidence>
<protein>
    <submittedName>
        <fullName evidence="3">Uncharacterized protein LOC107271670</fullName>
    </submittedName>
</protein>
<dbReference type="AlphaFoldDB" id="A0AAJ7RPG8"/>
<keyword evidence="2" id="KW-1185">Reference proteome</keyword>
<dbReference type="GeneID" id="107271670"/>